<dbReference type="OrthoDB" id="9797743at2"/>
<dbReference type="Pfam" id="PF13419">
    <property type="entry name" value="HAD_2"/>
    <property type="match status" value="1"/>
</dbReference>
<evidence type="ECO:0000313" key="6">
    <source>
        <dbReference type="Proteomes" id="UP000295493"/>
    </source>
</evidence>
<organism evidence="5 6">
    <name type="scientific">Stakelama pacifica</name>
    <dbReference type="NCBI Taxonomy" id="517720"/>
    <lineage>
        <taxon>Bacteria</taxon>
        <taxon>Pseudomonadati</taxon>
        <taxon>Pseudomonadota</taxon>
        <taxon>Alphaproteobacteria</taxon>
        <taxon>Sphingomonadales</taxon>
        <taxon>Sphingomonadaceae</taxon>
        <taxon>Stakelama</taxon>
    </lineage>
</organism>
<comment type="caution">
    <text evidence="5">The sequence shown here is derived from an EMBL/GenBank/DDBJ whole genome shotgun (WGS) entry which is preliminary data.</text>
</comment>
<keyword evidence="4" id="KW-0460">Magnesium</keyword>
<comment type="cofactor">
    <cofactor evidence="1">
        <name>Mg(2+)</name>
        <dbReference type="ChEBI" id="CHEBI:18420"/>
    </cofactor>
</comment>
<dbReference type="RefSeq" id="WP_133495398.1">
    <property type="nucleotide sequence ID" value="NZ_BMLU01000005.1"/>
</dbReference>
<dbReference type="InterPro" id="IPR023214">
    <property type="entry name" value="HAD_sf"/>
</dbReference>
<dbReference type="Gene3D" id="3.40.50.1000">
    <property type="entry name" value="HAD superfamily/HAD-like"/>
    <property type="match status" value="1"/>
</dbReference>
<evidence type="ECO:0000256" key="3">
    <source>
        <dbReference type="ARBA" id="ARBA00022723"/>
    </source>
</evidence>
<dbReference type="GO" id="GO:0016787">
    <property type="term" value="F:hydrolase activity"/>
    <property type="evidence" value="ECO:0007669"/>
    <property type="project" value="UniProtKB-KW"/>
</dbReference>
<dbReference type="GO" id="GO:0046872">
    <property type="term" value="F:metal ion binding"/>
    <property type="evidence" value="ECO:0007669"/>
    <property type="project" value="UniProtKB-KW"/>
</dbReference>
<dbReference type="InterPro" id="IPR023198">
    <property type="entry name" value="PGP-like_dom2"/>
</dbReference>
<proteinExistence type="inferred from homology"/>
<sequence>MNYAGIIFDFDGVLLESEHVENAKLAEYLTRLGHPTSAADSMANFMGLSGTHFTDAIEQWIGRPLPQDFAESRAVEKEESLARGLSPVAGAVDFVRSLPRDVPRAIASSSTKYWIRTHLDHLKIRDRFEPMIFSGHEDVSNGKPAPDVYRHAASALGLDIRDMVILEDSPVGVQGALASGAEVIGLCAGLHCAADHSDRLRSLGVRKIASDFDEVRRLIGL</sequence>
<dbReference type="InterPro" id="IPR051600">
    <property type="entry name" value="Beta-PGM-like"/>
</dbReference>
<dbReference type="EMBL" id="SNWD01000005">
    <property type="protein sequence ID" value="TDN82844.1"/>
    <property type="molecule type" value="Genomic_DNA"/>
</dbReference>
<reference evidence="5 6" key="1">
    <citation type="submission" date="2019-03" db="EMBL/GenBank/DDBJ databases">
        <title>Genomic Encyclopedia of Type Strains, Phase IV (KMG-IV): sequencing the most valuable type-strain genomes for metagenomic binning, comparative biology and taxonomic classification.</title>
        <authorList>
            <person name="Goeker M."/>
        </authorList>
    </citation>
    <scope>NUCLEOTIDE SEQUENCE [LARGE SCALE GENOMIC DNA]</scope>
    <source>
        <strain evidence="5 6">DSM 25059</strain>
    </source>
</reference>
<dbReference type="NCBIfam" id="TIGR01509">
    <property type="entry name" value="HAD-SF-IA-v3"/>
    <property type="match status" value="1"/>
</dbReference>
<protein>
    <submittedName>
        <fullName evidence="5">HAD superfamily hydrolase (TIGR01509 family)</fullName>
    </submittedName>
</protein>
<accession>A0A4R6FPZ3</accession>
<dbReference type="InterPro" id="IPR006439">
    <property type="entry name" value="HAD-SF_hydro_IA"/>
</dbReference>
<dbReference type="AlphaFoldDB" id="A0A4R6FPZ3"/>
<keyword evidence="6" id="KW-1185">Reference proteome</keyword>
<dbReference type="InterPro" id="IPR036412">
    <property type="entry name" value="HAD-like_sf"/>
</dbReference>
<keyword evidence="3" id="KW-0479">Metal-binding</keyword>
<dbReference type="SFLD" id="SFLDS00003">
    <property type="entry name" value="Haloacid_Dehalogenase"/>
    <property type="match status" value="1"/>
</dbReference>
<dbReference type="PANTHER" id="PTHR46193">
    <property type="entry name" value="6-PHOSPHOGLUCONATE PHOSPHATASE"/>
    <property type="match status" value="1"/>
</dbReference>
<dbReference type="Gene3D" id="1.10.150.240">
    <property type="entry name" value="Putative phosphatase, domain 2"/>
    <property type="match status" value="1"/>
</dbReference>
<dbReference type="InterPro" id="IPR041492">
    <property type="entry name" value="HAD_2"/>
</dbReference>
<evidence type="ECO:0000313" key="5">
    <source>
        <dbReference type="EMBL" id="TDN82844.1"/>
    </source>
</evidence>
<keyword evidence="5" id="KW-0378">Hydrolase</keyword>
<gene>
    <name evidence="5" type="ORF">EV664_10540</name>
</gene>
<dbReference type="SUPFAM" id="SSF56784">
    <property type="entry name" value="HAD-like"/>
    <property type="match status" value="1"/>
</dbReference>
<evidence type="ECO:0000256" key="1">
    <source>
        <dbReference type="ARBA" id="ARBA00001946"/>
    </source>
</evidence>
<dbReference type="PANTHER" id="PTHR46193:SF10">
    <property type="entry name" value="6-PHOSPHOGLUCONATE PHOSPHATASE"/>
    <property type="match status" value="1"/>
</dbReference>
<name>A0A4R6FPZ3_9SPHN</name>
<evidence type="ECO:0000256" key="2">
    <source>
        <dbReference type="ARBA" id="ARBA00006171"/>
    </source>
</evidence>
<evidence type="ECO:0000256" key="4">
    <source>
        <dbReference type="ARBA" id="ARBA00022842"/>
    </source>
</evidence>
<dbReference type="SFLD" id="SFLDG01129">
    <property type="entry name" value="C1.5:_HAD__Beta-PGM__Phosphata"/>
    <property type="match status" value="1"/>
</dbReference>
<dbReference type="Proteomes" id="UP000295493">
    <property type="component" value="Unassembled WGS sequence"/>
</dbReference>
<comment type="similarity">
    <text evidence="2">Belongs to the HAD-like hydrolase superfamily. CbbY/CbbZ/Gph/YieH family.</text>
</comment>